<evidence type="ECO:0000259" key="1">
    <source>
        <dbReference type="PROSITE" id="PS50911"/>
    </source>
</evidence>
<proteinExistence type="predicted"/>
<dbReference type="InterPro" id="IPR007921">
    <property type="entry name" value="CHAP_dom"/>
</dbReference>
<evidence type="ECO:0000313" key="3">
    <source>
        <dbReference type="Proteomes" id="UP000469292"/>
    </source>
</evidence>
<dbReference type="EMBL" id="VYSG01000003">
    <property type="protein sequence ID" value="NEG70468.1"/>
    <property type="molecule type" value="Genomic_DNA"/>
</dbReference>
<comment type="caution">
    <text evidence="2">The sequence shown here is derived from an EMBL/GenBank/DDBJ whole genome shotgun (WGS) entry which is preliminary data.</text>
</comment>
<gene>
    <name evidence="2" type="ORF">F6S87_07650</name>
</gene>
<feature type="domain" description="Peptidase C51" evidence="1">
    <location>
        <begin position="11"/>
        <end position="140"/>
    </location>
</feature>
<sequence length="140" mass="14628">MAGPFASADDIDWSVVSSPANDPLLWAGNTAPYGQCTWWAYERRVQLGLPIGSTFGNGRDWANTARARGYSVSNTPTVGAVIVFQPGQAGADGTYGHVGIVESIDAAGNVTISESNVAGLGAISFRTFSAAQASLFQYVH</sequence>
<dbReference type="SUPFAM" id="SSF54001">
    <property type="entry name" value="Cysteine proteinases"/>
    <property type="match status" value="1"/>
</dbReference>
<accession>A0A6I5N0L7</accession>
<keyword evidence="3" id="KW-1185">Reference proteome</keyword>
<dbReference type="Pfam" id="PF05257">
    <property type="entry name" value="CHAP"/>
    <property type="match status" value="1"/>
</dbReference>
<name>A0A6I5N0L7_9BIFI</name>
<dbReference type="PROSITE" id="PS50911">
    <property type="entry name" value="CHAP"/>
    <property type="match status" value="1"/>
</dbReference>
<evidence type="ECO:0000313" key="2">
    <source>
        <dbReference type="EMBL" id="NEG70468.1"/>
    </source>
</evidence>
<dbReference type="Gene3D" id="3.90.1720.10">
    <property type="entry name" value="endopeptidase domain like (from Nostoc punctiforme)"/>
    <property type="match status" value="1"/>
</dbReference>
<dbReference type="Proteomes" id="UP000469292">
    <property type="component" value="Unassembled WGS sequence"/>
</dbReference>
<organism evidence="2 3">
    <name type="scientific">Bifidobacterium choloepi</name>
    <dbReference type="NCBI Taxonomy" id="2614131"/>
    <lineage>
        <taxon>Bacteria</taxon>
        <taxon>Bacillati</taxon>
        <taxon>Actinomycetota</taxon>
        <taxon>Actinomycetes</taxon>
        <taxon>Bifidobacteriales</taxon>
        <taxon>Bifidobacteriaceae</taxon>
        <taxon>Bifidobacterium</taxon>
    </lineage>
</organism>
<dbReference type="AlphaFoldDB" id="A0A6I5N0L7"/>
<reference evidence="2 3" key="1">
    <citation type="submission" date="2019-09" db="EMBL/GenBank/DDBJ databases">
        <title>Phylogenetic characterization of a novel taxon of the genus Bifidobacterium: Bifidobacterium choloepi sp. nov.</title>
        <authorList>
            <person name="Modesto M."/>
            <person name="Satti M."/>
        </authorList>
    </citation>
    <scope>NUCLEOTIDE SEQUENCE [LARGE SCALE GENOMIC DNA]</scope>
    <source>
        <strain evidence="2 3">BRDM6</strain>
    </source>
</reference>
<dbReference type="InterPro" id="IPR038765">
    <property type="entry name" value="Papain-like_cys_pep_sf"/>
</dbReference>
<protein>
    <submittedName>
        <fullName evidence="2">CHAP domain-containing protein</fullName>
    </submittedName>
</protein>